<dbReference type="HOGENOM" id="CLU_000445_51_2_6"/>
<keyword evidence="7" id="KW-1185">Reference proteome</keyword>
<evidence type="ECO:0000313" key="7">
    <source>
        <dbReference type="Proteomes" id="UP000008871"/>
    </source>
</evidence>
<dbReference type="Proteomes" id="UP000008871">
    <property type="component" value="Chromosome"/>
</dbReference>
<reference evidence="6 7" key="1">
    <citation type="journal article" date="2006" name="Nat. Biotechnol.">
        <title>Genome sequence of the ubiquitous hydrocarbon-degrading marine bacterium Alcanivorax borkumensis.</title>
        <authorList>
            <person name="Schneiker S."/>
            <person name="Martins dos Santos V.A.P."/>
            <person name="Bartels D."/>
            <person name="Bekel T."/>
            <person name="Brecht M."/>
            <person name="Buhrmester J."/>
            <person name="Chernikova T.N."/>
            <person name="Denaro R."/>
            <person name="Ferrer M."/>
            <person name="Gertler C."/>
            <person name="Goesmann A."/>
            <person name="Golyshina O.V."/>
            <person name="Kaminski F."/>
            <person name="Khachane A.N."/>
            <person name="Lang S."/>
            <person name="Linke B."/>
            <person name="McHardy A.C."/>
            <person name="Meyer F."/>
            <person name="Nechitaylo T."/>
            <person name="Puehler A."/>
            <person name="Regenhardt D."/>
            <person name="Rupp O."/>
            <person name="Sabirova J.S."/>
            <person name="Selbitschka W."/>
            <person name="Yakimov M.M."/>
            <person name="Timmis K.N."/>
            <person name="Vorhoelter F.-J."/>
            <person name="Weidner S."/>
            <person name="Kaiser O."/>
            <person name="Golyshin P.N."/>
        </authorList>
    </citation>
    <scope>NUCLEOTIDE SEQUENCE [LARGE SCALE GENOMIC DNA]</scope>
    <source>
        <strain evidence="7">ATCC 700651 / DSM 11573 / NCIMB 13689 / SK2</strain>
    </source>
</reference>
<dbReference type="EMBL" id="AM286690">
    <property type="protein sequence ID" value="CAL16758.1"/>
    <property type="molecule type" value="Genomic_DNA"/>
</dbReference>
<dbReference type="Gene3D" id="3.40.50.180">
    <property type="entry name" value="Methylesterase CheB, C-terminal domain"/>
    <property type="match status" value="1"/>
</dbReference>
<dbReference type="PANTHER" id="PTHR42872">
    <property type="entry name" value="PROTEIN-GLUTAMATE METHYLESTERASE/PROTEIN-GLUTAMINE GLUTAMINASE"/>
    <property type="match status" value="1"/>
</dbReference>
<dbReference type="eggNOG" id="COG2201">
    <property type="taxonomic scope" value="Bacteria"/>
</dbReference>
<dbReference type="GO" id="GO:0008984">
    <property type="term" value="F:protein-glutamate methylesterase activity"/>
    <property type="evidence" value="ECO:0007669"/>
    <property type="project" value="UniProtKB-EC"/>
</dbReference>
<evidence type="ECO:0000256" key="1">
    <source>
        <dbReference type="ARBA" id="ARBA00022801"/>
    </source>
</evidence>
<dbReference type="CDD" id="cd16433">
    <property type="entry name" value="CheB"/>
    <property type="match status" value="1"/>
</dbReference>
<dbReference type="GO" id="GO:0006935">
    <property type="term" value="P:chemotaxis"/>
    <property type="evidence" value="ECO:0007669"/>
    <property type="project" value="UniProtKB-UniRule"/>
</dbReference>
<name>Q0VPZ0_ALCBS</name>
<dbReference type="STRING" id="393595.ABO_1310"/>
<protein>
    <recommendedName>
        <fullName evidence="2">protein-glutamate methylesterase</fullName>
        <ecNumber evidence="2">3.1.1.61</ecNumber>
    </recommendedName>
</protein>
<dbReference type="KEGG" id="abo:ABO_1310"/>
<dbReference type="AlphaFoldDB" id="Q0VPZ0"/>
<dbReference type="EC" id="3.1.1.61" evidence="2"/>
<dbReference type="InterPro" id="IPR000673">
    <property type="entry name" value="Sig_transdc_resp-reg_Me-estase"/>
</dbReference>
<feature type="domain" description="CheB-type methylesterase" evidence="5">
    <location>
        <begin position="4"/>
        <end position="184"/>
    </location>
</feature>
<evidence type="ECO:0000259" key="5">
    <source>
        <dbReference type="PROSITE" id="PS50122"/>
    </source>
</evidence>
<accession>Q0VPZ0</accession>
<keyword evidence="1 4" id="KW-0378">Hydrolase</keyword>
<feature type="active site" evidence="4">
    <location>
        <position position="43"/>
    </location>
</feature>
<dbReference type="SUPFAM" id="SSF52738">
    <property type="entry name" value="Methylesterase CheB, C-terminal domain"/>
    <property type="match status" value="1"/>
</dbReference>
<sequence length="193" mass="20485">MNTCIGGVKAIVMGASWGGLNAYIHILSVLPADFPLPILMVQHQQASADNRMPWLLARYCALPVVTPEDKEPIIGGHVYVAPPGYHMLVEDDQTLAFSNGRPVLFSRPAIDELFFSAGVVYGRHLIGVILTGANEDGAAGMKYIHSRGGFTIAQSPVSSEAPTMPEAAITTGAISRVLDLEAIGPFLAKQAMG</sequence>
<proteinExistence type="predicted"/>
<evidence type="ECO:0000313" key="6">
    <source>
        <dbReference type="EMBL" id="CAL16758.1"/>
    </source>
</evidence>
<dbReference type="Pfam" id="PF01339">
    <property type="entry name" value="CheB_methylest"/>
    <property type="match status" value="1"/>
</dbReference>
<dbReference type="PROSITE" id="PS50122">
    <property type="entry name" value="CHEB"/>
    <property type="match status" value="1"/>
</dbReference>
<dbReference type="GO" id="GO:0005737">
    <property type="term" value="C:cytoplasm"/>
    <property type="evidence" value="ECO:0007669"/>
    <property type="project" value="InterPro"/>
</dbReference>
<evidence type="ECO:0000256" key="3">
    <source>
        <dbReference type="ARBA" id="ARBA00048267"/>
    </source>
</evidence>
<feature type="active site" evidence="4">
    <location>
        <position position="136"/>
    </location>
</feature>
<gene>
    <name evidence="6" type="primary">cheB</name>
    <name evidence="6" type="ordered locus">ABO_1310</name>
</gene>
<feature type="active site" evidence="4">
    <location>
        <position position="16"/>
    </location>
</feature>
<keyword evidence="4" id="KW-0145">Chemotaxis</keyword>
<dbReference type="InterPro" id="IPR035909">
    <property type="entry name" value="CheB_C"/>
</dbReference>
<evidence type="ECO:0000256" key="4">
    <source>
        <dbReference type="PROSITE-ProRule" id="PRU00050"/>
    </source>
</evidence>
<comment type="catalytic activity">
    <reaction evidence="3">
        <text>[protein]-L-glutamate 5-O-methyl ester + H2O = L-glutamyl-[protein] + methanol + H(+)</text>
        <dbReference type="Rhea" id="RHEA:23236"/>
        <dbReference type="Rhea" id="RHEA-COMP:10208"/>
        <dbReference type="Rhea" id="RHEA-COMP:10311"/>
        <dbReference type="ChEBI" id="CHEBI:15377"/>
        <dbReference type="ChEBI" id="CHEBI:15378"/>
        <dbReference type="ChEBI" id="CHEBI:17790"/>
        <dbReference type="ChEBI" id="CHEBI:29973"/>
        <dbReference type="ChEBI" id="CHEBI:82795"/>
        <dbReference type="EC" id="3.1.1.61"/>
    </reaction>
</comment>
<dbReference type="GO" id="GO:0000156">
    <property type="term" value="F:phosphorelay response regulator activity"/>
    <property type="evidence" value="ECO:0007669"/>
    <property type="project" value="InterPro"/>
</dbReference>
<dbReference type="PANTHER" id="PTHR42872:SF6">
    <property type="entry name" value="PROTEIN-GLUTAMATE METHYLESTERASE_PROTEIN-GLUTAMINE GLUTAMINASE"/>
    <property type="match status" value="1"/>
</dbReference>
<organism evidence="6 7">
    <name type="scientific">Alcanivorax borkumensis (strain ATCC 700651 / DSM 11573 / NCIMB 13689 / SK2)</name>
    <dbReference type="NCBI Taxonomy" id="393595"/>
    <lineage>
        <taxon>Bacteria</taxon>
        <taxon>Pseudomonadati</taxon>
        <taxon>Pseudomonadota</taxon>
        <taxon>Gammaproteobacteria</taxon>
        <taxon>Oceanospirillales</taxon>
        <taxon>Alcanivoracaceae</taxon>
        <taxon>Alcanivorax</taxon>
    </lineage>
</organism>
<evidence type="ECO:0000256" key="2">
    <source>
        <dbReference type="ARBA" id="ARBA00039140"/>
    </source>
</evidence>